<keyword evidence="1" id="KW-0808">Transferase</keyword>
<protein>
    <submittedName>
        <fullName evidence="3">GNAT family acetyltransferase</fullName>
    </submittedName>
</protein>
<evidence type="ECO:0000256" key="2">
    <source>
        <dbReference type="ARBA" id="ARBA00023315"/>
    </source>
</evidence>
<dbReference type="EMBL" id="JAOQJU010000003">
    <property type="protein sequence ID" value="MCU6686006.1"/>
    <property type="molecule type" value="Genomic_DNA"/>
</dbReference>
<keyword evidence="4" id="KW-1185">Reference proteome</keyword>
<dbReference type="PANTHER" id="PTHR36449:SF1">
    <property type="entry name" value="ACETYLTRANSFERASE"/>
    <property type="match status" value="1"/>
</dbReference>
<dbReference type="Gene3D" id="3.40.630.30">
    <property type="match status" value="1"/>
</dbReference>
<reference evidence="3 4" key="1">
    <citation type="journal article" date="2021" name="ISME Commun">
        <title>Automated analysis of genomic sequences facilitates high-throughput and comprehensive description of bacteria.</title>
        <authorList>
            <person name="Hitch T.C.A."/>
        </authorList>
    </citation>
    <scope>NUCLEOTIDE SEQUENCE [LARGE SCALE GENOMIC DNA]</scope>
    <source>
        <strain evidence="3 4">Sanger_03</strain>
    </source>
</reference>
<organism evidence="3 4">
    <name type="scientific">Dorea acetigenes</name>
    <dbReference type="NCBI Taxonomy" id="2981787"/>
    <lineage>
        <taxon>Bacteria</taxon>
        <taxon>Bacillati</taxon>
        <taxon>Bacillota</taxon>
        <taxon>Clostridia</taxon>
        <taxon>Lachnospirales</taxon>
        <taxon>Lachnospiraceae</taxon>
        <taxon>Dorea</taxon>
    </lineage>
</organism>
<evidence type="ECO:0000313" key="3">
    <source>
        <dbReference type="EMBL" id="MCU6686006.1"/>
    </source>
</evidence>
<dbReference type="Proteomes" id="UP001652431">
    <property type="component" value="Unassembled WGS sequence"/>
</dbReference>
<accession>A0ABT2RKU1</accession>
<sequence>MSFRFSCPINPEIEQFVVNNAIEFARKKLSVTYFVVNEHGKIAAVFTLAHKAVEIGSANLSNSKRKKISRYAILDLESDSYTVSAFLIAQFGKNYAVDEGKGINGNELMDLTFEILEKVQHDIGGGIVFLECEDKVKLLNFYQSEKNGFMPFNERYSVNDHTKYIQLFNFF</sequence>
<name>A0ABT2RKU1_9FIRM</name>
<keyword evidence="2" id="KW-0012">Acyltransferase</keyword>
<proteinExistence type="predicted"/>
<dbReference type="PANTHER" id="PTHR36449">
    <property type="entry name" value="ACETYLTRANSFERASE-RELATED"/>
    <property type="match status" value="1"/>
</dbReference>
<gene>
    <name evidence="3" type="ORF">OCV99_05440</name>
</gene>
<comment type="caution">
    <text evidence="3">The sequence shown here is derived from an EMBL/GenBank/DDBJ whole genome shotgun (WGS) entry which is preliminary data.</text>
</comment>
<evidence type="ECO:0000256" key="1">
    <source>
        <dbReference type="ARBA" id="ARBA00022679"/>
    </source>
</evidence>
<dbReference type="RefSeq" id="WP_262574970.1">
    <property type="nucleotide sequence ID" value="NZ_JAOQJU010000003.1"/>
</dbReference>
<evidence type="ECO:0000313" key="4">
    <source>
        <dbReference type="Proteomes" id="UP001652431"/>
    </source>
</evidence>